<dbReference type="PANTHER" id="PTHR35146:SF1">
    <property type="entry name" value="UPF0178 PROTEIN YAII"/>
    <property type="match status" value="1"/>
</dbReference>
<gene>
    <name evidence="3" type="ORF">PZ740_12700</name>
</gene>
<dbReference type="EMBL" id="JARGEQ010000126">
    <property type="protein sequence ID" value="MDF1587239.1"/>
    <property type="molecule type" value="Genomic_DNA"/>
</dbReference>
<evidence type="ECO:0000313" key="4">
    <source>
        <dbReference type="Proteomes" id="UP001301140"/>
    </source>
</evidence>
<dbReference type="Proteomes" id="UP001301140">
    <property type="component" value="Unassembled WGS sequence"/>
</dbReference>
<dbReference type="HAMAP" id="MF_00489">
    <property type="entry name" value="UPF0178"/>
    <property type="match status" value="1"/>
</dbReference>
<dbReference type="Pfam" id="PF02639">
    <property type="entry name" value="DUF188"/>
    <property type="match status" value="1"/>
</dbReference>
<dbReference type="InterPro" id="IPR003791">
    <property type="entry name" value="UPF0178"/>
</dbReference>
<evidence type="ECO:0000256" key="2">
    <source>
        <dbReference type="HAMAP-Rule" id="MF_00489"/>
    </source>
</evidence>
<dbReference type="CDD" id="cd18720">
    <property type="entry name" value="PIN_YqxD-like"/>
    <property type="match status" value="1"/>
</dbReference>
<evidence type="ECO:0000313" key="3">
    <source>
        <dbReference type="EMBL" id="MDF1587239.1"/>
    </source>
</evidence>
<proteinExistence type="inferred from homology"/>
<keyword evidence="4" id="KW-1185">Reference proteome</keyword>
<sequence>MLEIYVDADACPVKDEVYRVAGRYQLKVFVVSNGWMRIPETPLIERVVVTEGLDRADDWIAERSGTGDVVITADVPLADRCVKAGARVIAPNGRPFTPDSIGADLAMRNLMTELRETGEIRSGGRPFGKQDRSRFLQTLDTAIQAIRRTGR</sequence>
<organism evidence="3 4">
    <name type="scientific">Marinimicrococcus flavescens</name>
    <dbReference type="NCBI Taxonomy" id="3031815"/>
    <lineage>
        <taxon>Bacteria</taxon>
        <taxon>Pseudomonadati</taxon>
        <taxon>Pseudomonadota</taxon>
        <taxon>Alphaproteobacteria</taxon>
        <taxon>Geminicoccales</taxon>
        <taxon>Geminicoccaceae</taxon>
        <taxon>Marinimicrococcus</taxon>
    </lineage>
</organism>
<reference evidence="3 4" key="1">
    <citation type="submission" date="2023-03" db="EMBL/GenBank/DDBJ databases">
        <title>YIM 152171 draft genome.</title>
        <authorList>
            <person name="Yang Z."/>
        </authorList>
    </citation>
    <scope>NUCLEOTIDE SEQUENCE [LARGE SCALE GENOMIC DNA]</scope>
    <source>
        <strain evidence="3 4">YIM 152171</strain>
    </source>
</reference>
<dbReference type="PANTHER" id="PTHR35146">
    <property type="entry name" value="UPF0178 PROTEIN YAII"/>
    <property type="match status" value="1"/>
</dbReference>
<evidence type="ECO:0000256" key="1">
    <source>
        <dbReference type="ARBA" id="ARBA00008522"/>
    </source>
</evidence>
<name>A0AAP3XSJ9_9PROT</name>
<accession>A0AAP3XSJ9</accession>
<comment type="caution">
    <text evidence="3">The sequence shown here is derived from an EMBL/GenBank/DDBJ whole genome shotgun (WGS) entry which is preliminary data.</text>
</comment>
<dbReference type="AlphaFoldDB" id="A0AAP3XSJ9"/>
<dbReference type="NCBIfam" id="NF001095">
    <property type="entry name" value="PRK00124.1"/>
    <property type="match status" value="1"/>
</dbReference>
<protein>
    <recommendedName>
        <fullName evidence="2">UPF0178 protein PZ740_12700</fullName>
    </recommendedName>
</protein>
<comment type="similarity">
    <text evidence="1 2">Belongs to the UPF0178 family.</text>
</comment>